<feature type="non-terminal residue" evidence="1">
    <location>
        <position position="1"/>
    </location>
</feature>
<proteinExistence type="evidence at transcript level"/>
<name>G1K024_9AGAR</name>
<evidence type="ECO:0000313" key="1">
    <source>
        <dbReference type="EMBL" id="AEK06445.1"/>
    </source>
</evidence>
<dbReference type="AlphaFoldDB" id="G1K024"/>
<dbReference type="EMBL" id="JO124064">
    <property type="protein sequence ID" value="AEK06445.1"/>
    <property type="molecule type" value="mRNA"/>
</dbReference>
<protein>
    <submittedName>
        <fullName evidence="1">Carbohydrate esterase family 9 protein</fullName>
    </submittedName>
</protein>
<sequence length="135" mass="15243">TNLISNEVRLSCSSEGETNFIPAPSFVLQLELEQRRHDICTVDVHNQGNLTHLHTLPRTRGGVIEQPTQGCNLRANANIQKLIQINMQRRLLLHNGTPLQSIRRACIKSRRKTCKKPIEIGAEIARVTPDRYASN</sequence>
<reference evidence="1" key="1">
    <citation type="submission" date="2011-07" db="EMBL/GenBank/DDBJ databases">
        <title>Transcriptome analysis of Termitomyces albuminosus reveals the biodegradation of lignocellulose.</title>
        <authorList>
            <person name="Yang F."/>
            <person name="Zhao S.J."/>
            <person name="Huang Z.X."/>
            <person name="Xu B."/>
            <person name="Yang Y.J."/>
            <person name="Tang X.H."/>
            <person name="Li J.J."/>
            <person name="Wang F."/>
            <person name="Peng M.Z."/>
        </authorList>
    </citation>
    <scope>NUCLEOTIDE SEQUENCE</scope>
    <source>
        <tissue evidence="1">Fruit body</tissue>
    </source>
</reference>
<feature type="non-terminal residue" evidence="1">
    <location>
        <position position="135"/>
    </location>
</feature>
<accession>G1K024</accession>
<organism evidence="1">
    <name type="scientific">Macrolepiota albuminosa</name>
    <dbReference type="NCBI Taxonomy" id="79931"/>
    <lineage>
        <taxon>Eukaryota</taxon>
        <taxon>Fungi</taxon>
        <taxon>Dikarya</taxon>
        <taxon>Basidiomycota</taxon>
        <taxon>Agaricomycotina</taxon>
        <taxon>Agaricomycetes</taxon>
        <taxon>Agaricomycetidae</taxon>
        <taxon>Agaricales</taxon>
        <taxon>Agaricineae</taxon>
        <taxon>Agaricaceae</taxon>
        <taxon>Macrolepiota</taxon>
    </lineage>
</organism>